<dbReference type="PANTHER" id="PTHR12526">
    <property type="entry name" value="GLYCOSYLTRANSFERASE"/>
    <property type="match status" value="1"/>
</dbReference>
<dbReference type="InterPro" id="IPR028098">
    <property type="entry name" value="Glyco_trans_4-like_N"/>
</dbReference>
<evidence type="ECO:0000313" key="3">
    <source>
        <dbReference type="EMBL" id="TXE17107.1"/>
    </source>
</evidence>
<keyword evidence="3" id="KW-0808">Transferase</keyword>
<dbReference type="GO" id="GO:0016757">
    <property type="term" value="F:glycosyltransferase activity"/>
    <property type="evidence" value="ECO:0007669"/>
    <property type="project" value="InterPro"/>
</dbReference>
<evidence type="ECO:0000259" key="1">
    <source>
        <dbReference type="Pfam" id="PF00534"/>
    </source>
</evidence>
<dbReference type="InterPro" id="IPR001296">
    <property type="entry name" value="Glyco_trans_1"/>
</dbReference>
<dbReference type="Pfam" id="PF13439">
    <property type="entry name" value="Glyco_transf_4"/>
    <property type="match status" value="1"/>
</dbReference>
<keyword evidence="4" id="KW-1185">Reference proteome</keyword>
<sequence length="373" mass="42955">MTRKRIRILYTIPNFNTAGSGKSVYDLVKNLDRTLFEPEVCCFHGRGAFFKEVEALGVKIHIFPFTAAYRPPYRFLSKILKIRAFFKSHDFDIIHSWHWSSDISEPLAAKLAGIHYVYTKKAMGWKSRFWKLRTKLSTKVIAVNEDMMTDYFSNMLDKVVNFPLAIDVEHYQPKVASETIRRQLNLKPDDFVIISVANLVEVKGIEVLLEAVNSLNNPNLKVLIVGDDSGVYAQKLRTKYLNKHQFQFIGKQLDVRPYLALSDLFVIPTKNEGRREGIPNAPLEAMAMERIVLGSNITGIRDVLEPFPECMFQAGDIIGLAEKLEIFRNLPDIERLNLKQAMRNRVVDTFSIKDFLKNHQSLYLKLLKKDNEV</sequence>
<accession>A0A5C7BFB4</accession>
<dbReference type="PANTHER" id="PTHR12526:SF630">
    <property type="entry name" value="GLYCOSYLTRANSFERASE"/>
    <property type="match status" value="1"/>
</dbReference>
<comment type="caution">
    <text evidence="3">The sequence shown here is derived from an EMBL/GenBank/DDBJ whole genome shotgun (WGS) entry which is preliminary data.</text>
</comment>
<dbReference type="EMBL" id="VOSB01000014">
    <property type="protein sequence ID" value="TXE17107.1"/>
    <property type="molecule type" value="Genomic_DNA"/>
</dbReference>
<dbReference type="SUPFAM" id="SSF53756">
    <property type="entry name" value="UDP-Glycosyltransferase/glycogen phosphorylase"/>
    <property type="match status" value="1"/>
</dbReference>
<gene>
    <name evidence="3" type="ORF">ES692_10640</name>
</gene>
<evidence type="ECO:0000259" key="2">
    <source>
        <dbReference type="Pfam" id="PF13439"/>
    </source>
</evidence>
<dbReference type="Gene3D" id="3.40.50.2000">
    <property type="entry name" value="Glycogen Phosphorylase B"/>
    <property type="match status" value="2"/>
</dbReference>
<organism evidence="3 4">
    <name type="scientific">Psychroserpens burtonensis</name>
    <dbReference type="NCBI Taxonomy" id="49278"/>
    <lineage>
        <taxon>Bacteria</taxon>
        <taxon>Pseudomonadati</taxon>
        <taxon>Bacteroidota</taxon>
        <taxon>Flavobacteriia</taxon>
        <taxon>Flavobacteriales</taxon>
        <taxon>Flavobacteriaceae</taxon>
        <taxon>Psychroserpens</taxon>
    </lineage>
</organism>
<dbReference type="RefSeq" id="WP_147231729.1">
    <property type="nucleotide sequence ID" value="NZ_VOSB01000014.1"/>
</dbReference>
<dbReference type="AlphaFoldDB" id="A0A5C7BFB4"/>
<feature type="domain" description="Glycosyl transferase family 1" evidence="1">
    <location>
        <begin position="178"/>
        <end position="343"/>
    </location>
</feature>
<protein>
    <submittedName>
        <fullName evidence="3">Glycosyltransferase</fullName>
    </submittedName>
</protein>
<dbReference type="Pfam" id="PF00534">
    <property type="entry name" value="Glycos_transf_1"/>
    <property type="match status" value="1"/>
</dbReference>
<dbReference type="OrthoDB" id="7560678at2"/>
<name>A0A5C7BFB4_9FLAO</name>
<dbReference type="Proteomes" id="UP000321938">
    <property type="component" value="Unassembled WGS sequence"/>
</dbReference>
<reference evidence="3 4" key="1">
    <citation type="submission" date="2019-08" db="EMBL/GenBank/DDBJ databases">
        <title>Genome of Psychroserpens burtonensis ACAM 167.</title>
        <authorList>
            <person name="Bowman J.P."/>
        </authorList>
    </citation>
    <scope>NUCLEOTIDE SEQUENCE [LARGE SCALE GENOMIC DNA]</scope>
    <source>
        <strain evidence="3 4">ACAM 167</strain>
    </source>
</reference>
<feature type="domain" description="Glycosyltransferase subfamily 4-like N-terminal" evidence="2">
    <location>
        <begin position="19"/>
        <end position="153"/>
    </location>
</feature>
<proteinExistence type="predicted"/>
<evidence type="ECO:0000313" key="4">
    <source>
        <dbReference type="Proteomes" id="UP000321938"/>
    </source>
</evidence>